<dbReference type="Proteomes" id="UP000000641">
    <property type="component" value="Chromosome"/>
</dbReference>
<evidence type="ECO:0000259" key="5">
    <source>
        <dbReference type="Pfam" id="PF01523"/>
    </source>
</evidence>
<evidence type="ECO:0000256" key="3">
    <source>
        <dbReference type="ARBA" id="ARBA00022801"/>
    </source>
</evidence>
<gene>
    <name evidence="8" type="ordered locus">Tpen_0043</name>
</gene>
<feature type="domain" description="Metalloprotease TldD/E C-terminal" evidence="6">
    <location>
        <begin position="231"/>
        <end position="461"/>
    </location>
</feature>
<proteinExistence type="inferred from homology"/>
<evidence type="ECO:0000313" key="8">
    <source>
        <dbReference type="EMBL" id="ABL77453.1"/>
    </source>
</evidence>
<evidence type="ECO:0000313" key="9">
    <source>
        <dbReference type="Proteomes" id="UP000000641"/>
    </source>
</evidence>
<dbReference type="KEGG" id="tpe:Tpen_0043"/>
<dbReference type="EMBL" id="CP000505">
    <property type="protein sequence ID" value="ABL77453.1"/>
    <property type="molecule type" value="Genomic_DNA"/>
</dbReference>
<dbReference type="Pfam" id="PF01523">
    <property type="entry name" value="PmbA_TldD_1st"/>
    <property type="match status" value="1"/>
</dbReference>
<evidence type="ECO:0000259" key="6">
    <source>
        <dbReference type="Pfam" id="PF19289"/>
    </source>
</evidence>
<dbReference type="InterPro" id="IPR036059">
    <property type="entry name" value="TldD/PmbA_sf"/>
</dbReference>
<dbReference type="GO" id="GO:0006508">
    <property type="term" value="P:proteolysis"/>
    <property type="evidence" value="ECO:0007669"/>
    <property type="project" value="UniProtKB-KW"/>
</dbReference>
<dbReference type="GeneID" id="4600578"/>
<dbReference type="Pfam" id="PF19290">
    <property type="entry name" value="PmbA_TldD_2nd"/>
    <property type="match status" value="1"/>
</dbReference>
<dbReference type="AlphaFoldDB" id="A1RW73"/>
<keyword evidence="9" id="KW-1185">Reference proteome</keyword>
<dbReference type="SUPFAM" id="SSF111283">
    <property type="entry name" value="Putative modulator of DNA gyrase, PmbA/TldD"/>
    <property type="match status" value="1"/>
</dbReference>
<name>A1RW73_THEPD</name>
<dbReference type="eggNOG" id="arCOG00321">
    <property type="taxonomic scope" value="Archaea"/>
</dbReference>
<dbReference type="InterPro" id="IPR045570">
    <property type="entry name" value="Metalloprtase-TldD/E_cen_dom"/>
</dbReference>
<protein>
    <submittedName>
        <fullName evidence="8">Peptidase U62, modulator of DNA gyrase</fullName>
    </submittedName>
</protein>
<evidence type="ECO:0000256" key="2">
    <source>
        <dbReference type="ARBA" id="ARBA00022670"/>
    </source>
</evidence>
<accession>A1RW73</accession>
<dbReference type="OrthoDB" id="98233at2157"/>
<comment type="similarity">
    <text evidence="1">Belongs to the peptidase U62 family.</text>
</comment>
<evidence type="ECO:0000256" key="4">
    <source>
        <dbReference type="ARBA" id="ARBA00023049"/>
    </source>
</evidence>
<dbReference type="GO" id="GO:0005829">
    <property type="term" value="C:cytosol"/>
    <property type="evidence" value="ECO:0007669"/>
    <property type="project" value="TreeGrafter"/>
</dbReference>
<dbReference type="Gene3D" id="3.30.2290.10">
    <property type="entry name" value="PmbA/TldD superfamily"/>
    <property type="match status" value="1"/>
</dbReference>
<organism evidence="8 9">
    <name type="scientific">Thermofilum pendens (strain DSM 2475 / Hrk 5)</name>
    <dbReference type="NCBI Taxonomy" id="368408"/>
    <lineage>
        <taxon>Archaea</taxon>
        <taxon>Thermoproteota</taxon>
        <taxon>Thermoprotei</taxon>
        <taxon>Thermofilales</taxon>
        <taxon>Thermofilaceae</taxon>
        <taxon>Thermofilum</taxon>
    </lineage>
</organism>
<dbReference type="InterPro" id="IPR051463">
    <property type="entry name" value="Peptidase_U62_metallo"/>
</dbReference>
<keyword evidence="4" id="KW-0482">Metalloprotease</keyword>
<dbReference type="RefSeq" id="WP_011751718.1">
    <property type="nucleotide sequence ID" value="NC_008698.1"/>
</dbReference>
<evidence type="ECO:0000259" key="7">
    <source>
        <dbReference type="Pfam" id="PF19290"/>
    </source>
</evidence>
<dbReference type="PIRSF" id="PIRSF004919">
    <property type="entry name" value="TldD"/>
    <property type="match status" value="1"/>
</dbReference>
<sequence>MHEDDVKLVLGKAGSLGVQFAEVRFEESTREIISYVNGRIASMSNQRLRGVGVRVLYNGNFGFASTFDLSRDGLLSALEEAFKAARALGPGNKRLAEVEASKRRYSIEGVKRHPARAELAEKLDLVKRAYETLKSGGASSAVVRYGAYYGRVEVYTSEGLEVSSERLVTGVSATAVLRENGRVGDGTETYGASKGLEAFTGDRAPEAIAEKALEVARAALNASRPPAGLQTVITRPELTGVFAHESFGHLTEGDGVFAGSSPLVGRLGEVLASEQVTIVDSGFDERGGYVLLADDEGVPTERTILVEKGVLKGYLHSRESAALTGMKPTGNGRAQSFAHDVIVRMRNTFFEAGDWTEEEIIRETRHGILLDKPAGGQVEEDGTFTFNARIGYIVENGELKQPVRDVVLAGNILEMLKYVDAAGKNVEISTSPFGGCGKWGQMVHVGDGGPTLRVSRLLVGGER</sequence>
<dbReference type="InterPro" id="IPR025502">
    <property type="entry name" value="TldD"/>
</dbReference>
<dbReference type="InterPro" id="IPR035068">
    <property type="entry name" value="TldD/PmbA_N"/>
</dbReference>
<reference evidence="9" key="1">
    <citation type="journal article" date="2008" name="J. Bacteriol.">
        <title>Genome sequence of Thermofilum pendens reveals an exceptional loss of biosynthetic pathways without genome reduction.</title>
        <authorList>
            <person name="Anderson I."/>
            <person name="Rodriguez J."/>
            <person name="Susanti D."/>
            <person name="Porat I."/>
            <person name="Reich C."/>
            <person name="Ulrich L.E."/>
            <person name="Elkins J.G."/>
            <person name="Mavromatis K."/>
            <person name="Lykidis A."/>
            <person name="Kim E."/>
            <person name="Thompson L.S."/>
            <person name="Nolan M."/>
            <person name="Land M."/>
            <person name="Copeland A."/>
            <person name="Lapidus A."/>
            <person name="Lucas S."/>
            <person name="Detter C."/>
            <person name="Zhulin I.B."/>
            <person name="Olsen G.J."/>
            <person name="Whitman W."/>
            <person name="Mukhopadhyay B."/>
            <person name="Bristow J."/>
            <person name="Kyrpides N."/>
        </authorList>
    </citation>
    <scope>NUCLEOTIDE SEQUENCE [LARGE SCALE GENOMIC DNA]</scope>
    <source>
        <strain evidence="9">DSM 2475 / Hrk 5</strain>
    </source>
</reference>
<evidence type="ECO:0000256" key="1">
    <source>
        <dbReference type="ARBA" id="ARBA00005836"/>
    </source>
</evidence>
<dbReference type="HOGENOM" id="CLU_026425_1_2_2"/>
<dbReference type="PANTHER" id="PTHR30624:SF0">
    <property type="entry name" value="METALLOPROTEASE SLR0863"/>
    <property type="match status" value="1"/>
</dbReference>
<dbReference type="Pfam" id="PF19289">
    <property type="entry name" value="PmbA_TldD_3rd"/>
    <property type="match status" value="1"/>
</dbReference>
<feature type="domain" description="Metalloprotease TldD/E central" evidence="7">
    <location>
        <begin position="113"/>
        <end position="220"/>
    </location>
</feature>
<dbReference type="PANTHER" id="PTHR30624">
    <property type="entry name" value="UNCHARACTERIZED PROTEIN TLDD AND PMBA"/>
    <property type="match status" value="1"/>
</dbReference>
<dbReference type="STRING" id="368408.Tpen_0043"/>
<dbReference type="InterPro" id="IPR045569">
    <property type="entry name" value="Metalloprtase-TldD/E_C"/>
</dbReference>
<keyword evidence="3" id="KW-0378">Hydrolase</keyword>
<feature type="domain" description="Metalloprotease TldD/E N-terminal" evidence="5">
    <location>
        <begin position="21"/>
        <end position="85"/>
    </location>
</feature>
<dbReference type="EnsemblBacteria" id="ABL77453">
    <property type="protein sequence ID" value="ABL77453"/>
    <property type="gene ID" value="Tpen_0043"/>
</dbReference>
<keyword evidence="2" id="KW-0645">Protease</keyword>
<dbReference type="GO" id="GO:0008237">
    <property type="term" value="F:metallopeptidase activity"/>
    <property type="evidence" value="ECO:0007669"/>
    <property type="project" value="UniProtKB-KW"/>
</dbReference>
<dbReference type="InterPro" id="IPR002510">
    <property type="entry name" value="Metalloprtase-TldD/E_N"/>
</dbReference>